<feature type="transmembrane region" description="Helical" evidence="5">
    <location>
        <begin position="236"/>
        <end position="258"/>
    </location>
</feature>
<dbReference type="EMBL" id="LHPF02000024">
    <property type="protein sequence ID" value="PSC69823.1"/>
    <property type="molecule type" value="Genomic_DNA"/>
</dbReference>
<accession>A0A2P6V6V3</accession>
<proteinExistence type="inferred from homology"/>
<keyword evidence="1 7" id="KW-0240">DNA-directed RNA polymerase</keyword>
<keyword evidence="5" id="KW-0812">Transmembrane</keyword>
<evidence type="ECO:0000256" key="1">
    <source>
        <dbReference type="ARBA" id="ARBA00022478"/>
    </source>
</evidence>
<dbReference type="PANTHER" id="PTHR13946:SF28">
    <property type="entry name" value="DNA-DIRECTED RNA POLYMERASES I AND III SUBUNIT RPAC2"/>
    <property type="match status" value="1"/>
</dbReference>
<keyword evidence="2" id="KW-0804">Transcription</keyword>
<dbReference type="Proteomes" id="UP000239649">
    <property type="component" value="Unassembled WGS sequence"/>
</dbReference>
<reference evidence="7 8" key="1">
    <citation type="journal article" date="2018" name="Plant J.">
        <title>Genome sequences of Chlorella sorokiniana UTEX 1602 and Micractinium conductrix SAG 241.80: implications to maltose excretion by a green alga.</title>
        <authorList>
            <person name="Arriola M.B."/>
            <person name="Velmurugan N."/>
            <person name="Zhang Y."/>
            <person name="Plunkett M.H."/>
            <person name="Hondzo H."/>
            <person name="Barney B.M."/>
        </authorList>
    </citation>
    <scope>NUCLEOTIDE SEQUENCE [LARGE SCALE GENOMIC DNA]</scope>
    <source>
        <strain evidence="7 8">SAG 241.80</strain>
    </source>
</reference>
<dbReference type="InterPro" id="IPR036603">
    <property type="entry name" value="RBP11-like"/>
</dbReference>
<dbReference type="OrthoDB" id="510325at2759"/>
<feature type="region of interest" description="Disordered" evidence="4">
    <location>
        <begin position="593"/>
        <end position="616"/>
    </location>
</feature>
<organism evidence="7 8">
    <name type="scientific">Micractinium conductrix</name>
    <dbReference type="NCBI Taxonomy" id="554055"/>
    <lineage>
        <taxon>Eukaryota</taxon>
        <taxon>Viridiplantae</taxon>
        <taxon>Chlorophyta</taxon>
        <taxon>core chlorophytes</taxon>
        <taxon>Trebouxiophyceae</taxon>
        <taxon>Chlorellales</taxon>
        <taxon>Chlorellaceae</taxon>
        <taxon>Chlorella clade</taxon>
        <taxon>Micractinium</taxon>
    </lineage>
</organism>
<dbReference type="Gene3D" id="3.30.1360.10">
    <property type="entry name" value="RNA polymerase, RBP11-like subunit"/>
    <property type="match status" value="1"/>
</dbReference>
<dbReference type="GO" id="GO:0003899">
    <property type="term" value="F:DNA-directed RNA polymerase activity"/>
    <property type="evidence" value="ECO:0007669"/>
    <property type="project" value="InterPro"/>
</dbReference>
<evidence type="ECO:0000256" key="2">
    <source>
        <dbReference type="ARBA" id="ARBA00023163"/>
    </source>
</evidence>
<dbReference type="AlphaFoldDB" id="A0A2P6V6V3"/>
<dbReference type="GO" id="GO:0005666">
    <property type="term" value="C:RNA polymerase III complex"/>
    <property type="evidence" value="ECO:0007669"/>
    <property type="project" value="TreeGrafter"/>
</dbReference>
<dbReference type="HAMAP" id="MF_00261">
    <property type="entry name" value="RNApol_arch_Rpo11"/>
    <property type="match status" value="1"/>
</dbReference>
<keyword evidence="8" id="KW-1185">Reference proteome</keyword>
<dbReference type="PANTHER" id="PTHR13946">
    <property type="entry name" value="DNA-DIRECTED RNA POLYMERASE I,II,III"/>
    <property type="match status" value="1"/>
</dbReference>
<keyword evidence="5" id="KW-0472">Membrane</keyword>
<evidence type="ECO:0000313" key="8">
    <source>
        <dbReference type="Proteomes" id="UP000239649"/>
    </source>
</evidence>
<name>A0A2P6V6V3_9CHLO</name>
<dbReference type="GO" id="GO:0006362">
    <property type="term" value="P:transcription elongation by RNA polymerase I"/>
    <property type="evidence" value="ECO:0007669"/>
    <property type="project" value="TreeGrafter"/>
</dbReference>
<dbReference type="GO" id="GO:0006383">
    <property type="term" value="P:transcription by RNA polymerase III"/>
    <property type="evidence" value="ECO:0007669"/>
    <property type="project" value="TreeGrafter"/>
</dbReference>
<sequence>MAQAPWLPSCAAVTAEEFSSSASIQILTTSWVTQDVLPSAIPGIVLGAISLAGALFFLVWALLTCCCGRRRHDETQGQDAAGYSYHEERRKRSPWARVFWALLALLTLGVMGTAGWGLAETLKRTDGTVSTFWGLADQAQGKVEASSAALTALQGNLTQLSAAAAALEPVQQAVDAALGGGAGGALGLLTGLGPLLNEGADKLQPALDFLDSTVNKTIADLESKWRGPTMAVEDTWRYVAIAVAFGLLIAVALVAALATWRLSWPATTALLVALLWLLATCLMALGLGVLRSVEAASDGACLQAEAYVVQQAAAKLGDDAEAATQMLAAYLGPDSATPSADPLAPLKAWLPSDEQDSMVDVLYAQLPAIKEAAGTLSSAAADPTVQQVLGAAATQSLQQMAGAADGLASAFESLVEVSSQESINSLYHGTKTYICCDLRGSAHGLWVAWTVCGSLAVALALACSGRVLRGALALNPTHPVALDMGDLIDTEEAAALRAQQREYTLTLPGETHTLGNALRDVMWAHPHVELAAYTQEHPSVNEIILRCQTTGAITAEQGVGEALLMTKDILGHMAGTMDEAVEAWQAAHGGNAAAAAAAAGSRQQQQQQPAAMDEDR</sequence>
<gene>
    <name evidence="7" type="ORF">C2E20_6724</name>
</gene>
<evidence type="ECO:0000259" key="6">
    <source>
        <dbReference type="Pfam" id="PF13656"/>
    </source>
</evidence>
<evidence type="ECO:0000256" key="3">
    <source>
        <dbReference type="ARBA" id="ARBA00025751"/>
    </source>
</evidence>
<feature type="transmembrane region" description="Helical" evidence="5">
    <location>
        <begin position="98"/>
        <end position="119"/>
    </location>
</feature>
<dbReference type="GO" id="GO:0005736">
    <property type="term" value="C:RNA polymerase I complex"/>
    <property type="evidence" value="ECO:0007669"/>
    <property type="project" value="TreeGrafter"/>
</dbReference>
<protein>
    <submittedName>
        <fullName evidence="7">DNA-directed RNA polymerase I RPAC2</fullName>
    </submittedName>
</protein>
<dbReference type="SUPFAM" id="SSF55257">
    <property type="entry name" value="RBP11-like subunits of RNA polymerase"/>
    <property type="match status" value="1"/>
</dbReference>
<dbReference type="STRING" id="554055.A0A2P6V6V3"/>
<dbReference type="GO" id="GO:0046983">
    <property type="term" value="F:protein dimerization activity"/>
    <property type="evidence" value="ECO:0007669"/>
    <property type="project" value="InterPro"/>
</dbReference>
<feature type="transmembrane region" description="Helical" evidence="5">
    <location>
        <begin position="40"/>
        <end position="63"/>
    </location>
</feature>
<dbReference type="InterPro" id="IPR009025">
    <property type="entry name" value="RBP11-like_dimer"/>
</dbReference>
<evidence type="ECO:0000313" key="7">
    <source>
        <dbReference type="EMBL" id="PSC69823.1"/>
    </source>
</evidence>
<feature type="domain" description="DNA-directed RNA polymerase RBP11-like dimerisation" evidence="6">
    <location>
        <begin position="503"/>
        <end position="573"/>
    </location>
</feature>
<feature type="transmembrane region" description="Helical" evidence="5">
    <location>
        <begin position="270"/>
        <end position="290"/>
    </location>
</feature>
<comment type="similarity">
    <text evidence="3">Belongs to the archaeal Rpo11/eukaryotic RPB11/RPC19 RNA polymerase subunit family.</text>
</comment>
<evidence type="ECO:0000256" key="4">
    <source>
        <dbReference type="SAM" id="MobiDB-lite"/>
    </source>
</evidence>
<comment type="caution">
    <text evidence="7">The sequence shown here is derived from an EMBL/GenBank/DDBJ whole genome shotgun (WGS) entry which is preliminary data.</text>
</comment>
<dbReference type="InterPro" id="IPR022905">
    <property type="entry name" value="Rpo11-like"/>
</dbReference>
<dbReference type="Pfam" id="PF13656">
    <property type="entry name" value="RNA_pol_L_2"/>
    <property type="match status" value="1"/>
</dbReference>
<evidence type="ECO:0000256" key="5">
    <source>
        <dbReference type="SAM" id="Phobius"/>
    </source>
</evidence>
<keyword evidence="5" id="KW-1133">Transmembrane helix</keyword>